<dbReference type="AlphaFoldDB" id="A0A4R8QEE3"/>
<evidence type="ECO:0000256" key="1">
    <source>
        <dbReference type="SAM" id="MobiDB-lite"/>
    </source>
</evidence>
<feature type="compositionally biased region" description="Basic and acidic residues" evidence="1">
    <location>
        <begin position="63"/>
        <end position="74"/>
    </location>
</feature>
<evidence type="ECO:0000313" key="2">
    <source>
        <dbReference type="EMBL" id="TDZ36090.1"/>
    </source>
</evidence>
<feature type="region of interest" description="Disordered" evidence="1">
    <location>
        <begin position="48"/>
        <end position="98"/>
    </location>
</feature>
<feature type="region of interest" description="Disordered" evidence="1">
    <location>
        <begin position="217"/>
        <end position="281"/>
    </location>
</feature>
<gene>
    <name evidence="2" type="ORF">C8035_v007956</name>
</gene>
<protein>
    <submittedName>
        <fullName evidence="2">Uncharacterized protein</fullName>
    </submittedName>
</protein>
<feature type="compositionally biased region" description="Polar residues" evidence="1">
    <location>
        <begin position="247"/>
        <end position="260"/>
    </location>
</feature>
<accession>A0A4R8QEE3</accession>
<organism evidence="2 3">
    <name type="scientific">Colletotrichum spinosum</name>
    <dbReference type="NCBI Taxonomy" id="1347390"/>
    <lineage>
        <taxon>Eukaryota</taxon>
        <taxon>Fungi</taxon>
        <taxon>Dikarya</taxon>
        <taxon>Ascomycota</taxon>
        <taxon>Pezizomycotina</taxon>
        <taxon>Sordariomycetes</taxon>
        <taxon>Hypocreomycetidae</taxon>
        <taxon>Glomerellales</taxon>
        <taxon>Glomerellaceae</taxon>
        <taxon>Colletotrichum</taxon>
        <taxon>Colletotrichum orbiculare species complex</taxon>
    </lineage>
</organism>
<proteinExistence type="predicted"/>
<dbReference type="EMBL" id="QAPG01000034">
    <property type="protein sequence ID" value="TDZ36090.1"/>
    <property type="molecule type" value="Genomic_DNA"/>
</dbReference>
<dbReference type="Proteomes" id="UP000295083">
    <property type="component" value="Unassembled WGS sequence"/>
</dbReference>
<comment type="caution">
    <text evidence="2">The sequence shown here is derived from an EMBL/GenBank/DDBJ whole genome shotgun (WGS) entry which is preliminary data.</text>
</comment>
<keyword evidence="3" id="KW-1185">Reference proteome</keyword>
<reference evidence="2 3" key="1">
    <citation type="submission" date="2018-11" db="EMBL/GenBank/DDBJ databases">
        <title>Genome sequence and assembly of Colletotrichum spinosum.</title>
        <authorList>
            <person name="Gan P."/>
            <person name="Shirasu K."/>
        </authorList>
    </citation>
    <scope>NUCLEOTIDE SEQUENCE [LARGE SCALE GENOMIC DNA]</scope>
    <source>
        <strain evidence="2 3">CBS 515.97</strain>
    </source>
</reference>
<name>A0A4R8QEE3_9PEZI</name>
<sequence length="354" mass="38889">MVLQVGTLNRNTLVPFKSWRFEQSGCKESAIVGVSSDVRSAFKPRQCSRHHADCPSKPTHKPGGHEKYTFELPRKQTPLKLDKRRRAESDVDGPHTAALSSKKRRLRLHLITSRLSQPFSLPATHIINRDGAASGDRRFVKLAAVATSPDPSKLGLNREGSVMLRAAVLNRVRLRVRNEASHRGDHVVAVAARNADVVHHGAQLATGARFVAPSTALACPRQKQPPPRVFLMRPGGSSSPAPGSASTQFERLSTPGTPQASRLLPTSPRLKPTRSPLSTRSETLLEEMEDDGSVAFPMTEEECHYAWADDDDVEDVYSDFGVIFGGLASNARDEDDGSYEEYLDELDGIAWVDR</sequence>
<evidence type="ECO:0000313" key="3">
    <source>
        <dbReference type="Proteomes" id="UP000295083"/>
    </source>
</evidence>
<feature type="compositionally biased region" description="Low complexity" evidence="1">
    <location>
        <begin position="234"/>
        <end position="246"/>
    </location>
</feature>